<accession>A0ABV6M2K3</accession>
<name>A0ABV6M2K3_9ACTN</name>
<dbReference type="RefSeq" id="WP_377251149.1">
    <property type="nucleotide sequence ID" value="NZ_JBHLUH010000021.1"/>
</dbReference>
<dbReference type="EMBL" id="JBHLUH010000021">
    <property type="protein sequence ID" value="MFC0528926.1"/>
    <property type="molecule type" value="Genomic_DNA"/>
</dbReference>
<protein>
    <submittedName>
        <fullName evidence="1">Uncharacterized protein</fullName>
    </submittedName>
</protein>
<dbReference type="Proteomes" id="UP001589867">
    <property type="component" value="Unassembled WGS sequence"/>
</dbReference>
<evidence type="ECO:0000313" key="1">
    <source>
        <dbReference type="EMBL" id="MFC0528926.1"/>
    </source>
</evidence>
<keyword evidence="2" id="KW-1185">Reference proteome</keyword>
<reference evidence="1 2" key="1">
    <citation type="submission" date="2024-09" db="EMBL/GenBank/DDBJ databases">
        <authorList>
            <person name="Sun Q."/>
            <person name="Mori K."/>
        </authorList>
    </citation>
    <scope>NUCLEOTIDE SEQUENCE [LARGE SCALE GENOMIC DNA]</scope>
    <source>
        <strain evidence="1 2">TBRC 3947</strain>
    </source>
</reference>
<gene>
    <name evidence="1" type="ORF">ACFFIA_14780</name>
</gene>
<proteinExistence type="predicted"/>
<evidence type="ECO:0000313" key="2">
    <source>
        <dbReference type="Proteomes" id="UP001589867"/>
    </source>
</evidence>
<organism evidence="1 2">
    <name type="scientific">Phytohabitans kaempferiae</name>
    <dbReference type="NCBI Taxonomy" id="1620943"/>
    <lineage>
        <taxon>Bacteria</taxon>
        <taxon>Bacillati</taxon>
        <taxon>Actinomycetota</taxon>
        <taxon>Actinomycetes</taxon>
        <taxon>Micromonosporales</taxon>
        <taxon>Micromonosporaceae</taxon>
    </lineage>
</organism>
<comment type="caution">
    <text evidence="1">The sequence shown here is derived from an EMBL/GenBank/DDBJ whole genome shotgun (WGS) entry which is preliminary data.</text>
</comment>
<sequence>MPETRTQNRQATVDRLRRIADDHAGGYRPGLTRAGALAELSATSSDPDLLAEAAAAHAMADNWYAIVAVDLLIEAGADEDLIQTHIAELGC</sequence>